<dbReference type="Gene3D" id="3.40.50.1110">
    <property type="entry name" value="SGNH hydrolase"/>
    <property type="match status" value="1"/>
</dbReference>
<comment type="caution">
    <text evidence="3">The sequence shown here is derived from an EMBL/GenBank/DDBJ whole genome shotgun (WGS) entry which is preliminary data.</text>
</comment>
<evidence type="ECO:0000313" key="3">
    <source>
        <dbReference type="EMBL" id="KJY26728.1"/>
    </source>
</evidence>
<sequence>MNRNKTALAAPIAAALLAAAVTTATPAAAAYGSPWHSAWGASPQAPTHTDWFPNWSEQGFRDQSVRQVVRAGAQGGELRGRLSNAYGKAPLRLAGATVAKSAGGAAVRPETVRTLRFGGSATTTVPAGAELSSDAVALPVQAFEQLTVTLWFQGPTGPATFHNVAMATSFRADGNHLRDAAADAFSAAGDQSFSWYYLAGIDVKDPAAPGPRRSAVVTFGDSLSDGFGATPGADRRYSDALAGRLAALGTPRPVLNAGIGGNKVLTDSPCFGESALNRFRRDALGRPDTAAVIVLEGTNDIVQPDGVQDRCTTGPRVTAQQIIAGYRELIREAHARGVRIIGGTIPPYGESGYWTARGEEVRAEVNRWIRTSGAYDAVVDFDRAVADPEHPQNLKAEFAFADRLHLNDAGYRAMAEAVDVNAL</sequence>
<dbReference type="RefSeq" id="WP_045950642.1">
    <property type="nucleotide sequence ID" value="NZ_JZWV01000908.1"/>
</dbReference>
<dbReference type="CDD" id="cd01830">
    <property type="entry name" value="XynE_like"/>
    <property type="match status" value="1"/>
</dbReference>
<dbReference type="PATRIC" id="fig|68223.7.peg.2235"/>
<gene>
    <name evidence="3" type="ORF">VR44_29355</name>
</gene>
<dbReference type="InterPro" id="IPR036514">
    <property type="entry name" value="SGNH_hydro_sf"/>
</dbReference>
<dbReference type="InterPro" id="IPR053140">
    <property type="entry name" value="GDSL_Rv0518-like"/>
</dbReference>
<dbReference type="PANTHER" id="PTHR43784:SF2">
    <property type="entry name" value="GDSL-LIKE LIPASE_ACYLHYDROLASE, PUTATIVE (AFU_ORTHOLOGUE AFUA_2G00820)-RELATED"/>
    <property type="match status" value="1"/>
</dbReference>
<evidence type="ECO:0000259" key="2">
    <source>
        <dbReference type="Pfam" id="PF13472"/>
    </source>
</evidence>
<dbReference type="STRING" id="68223.GCA_002028425_06391"/>
<keyword evidence="1" id="KW-0732">Signal</keyword>
<dbReference type="Proteomes" id="UP000033551">
    <property type="component" value="Unassembled WGS sequence"/>
</dbReference>
<organism evidence="3 4">
    <name type="scientific">Streptomyces katrae</name>
    <dbReference type="NCBI Taxonomy" id="68223"/>
    <lineage>
        <taxon>Bacteria</taxon>
        <taxon>Bacillati</taxon>
        <taxon>Actinomycetota</taxon>
        <taxon>Actinomycetes</taxon>
        <taxon>Kitasatosporales</taxon>
        <taxon>Streptomycetaceae</taxon>
        <taxon>Streptomyces</taxon>
    </lineage>
</organism>
<evidence type="ECO:0000313" key="4">
    <source>
        <dbReference type="Proteomes" id="UP000033551"/>
    </source>
</evidence>
<name>A0A0F4IZ25_9ACTN</name>
<reference evidence="3 4" key="1">
    <citation type="submission" date="2015-02" db="EMBL/GenBank/DDBJ databases">
        <authorList>
            <person name="Ju K.-S."/>
            <person name="Doroghazi J.R."/>
            <person name="Metcalf W."/>
        </authorList>
    </citation>
    <scope>NUCLEOTIDE SEQUENCE [LARGE SCALE GENOMIC DNA]</scope>
    <source>
        <strain evidence="3 4">NRRL ISP-5550</strain>
    </source>
</reference>
<feature type="chain" id="PRO_5002469971" description="SGNH hydrolase-type esterase domain-containing protein" evidence="1">
    <location>
        <begin position="30"/>
        <end position="423"/>
    </location>
</feature>
<dbReference type="InterPro" id="IPR013830">
    <property type="entry name" value="SGNH_hydro"/>
</dbReference>
<accession>A0A0F4IZ25</accession>
<feature type="signal peptide" evidence="1">
    <location>
        <begin position="1"/>
        <end position="29"/>
    </location>
</feature>
<dbReference type="Pfam" id="PF13472">
    <property type="entry name" value="Lipase_GDSL_2"/>
    <property type="match status" value="1"/>
</dbReference>
<dbReference type="SUPFAM" id="SSF52266">
    <property type="entry name" value="SGNH hydrolase"/>
    <property type="match status" value="1"/>
</dbReference>
<dbReference type="OrthoDB" id="1828825at2"/>
<dbReference type="PANTHER" id="PTHR43784">
    <property type="entry name" value="GDSL-LIKE LIPASE/ACYLHYDROLASE, PUTATIVE (AFU_ORTHOLOGUE AFUA_2G00820)-RELATED"/>
    <property type="match status" value="1"/>
</dbReference>
<evidence type="ECO:0000256" key="1">
    <source>
        <dbReference type="SAM" id="SignalP"/>
    </source>
</evidence>
<protein>
    <recommendedName>
        <fullName evidence="2">SGNH hydrolase-type esterase domain-containing protein</fullName>
    </recommendedName>
</protein>
<feature type="domain" description="SGNH hydrolase-type esterase" evidence="2">
    <location>
        <begin position="219"/>
        <end position="413"/>
    </location>
</feature>
<keyword evidence="4" id="KW-1185">Reference proteome</keyword>
<proteinExistence type="predicted"/>
<dbReference type="EMBL" id="JZWV01000908">
    <property type="protein sequence ID" value="KJY26728.1"/>
    <property type="molecule type" value="Genomic_DNA"/>
</dbReference>
<dbReference type="AlphaFoldDB" id="A0A0F4IZ25"/>